<reference evidence="7 8" key="1">
    <citation type="journal article" date="2021" name="Nat. Plants">
        <title>The Taxus genome provides insights into paclitaxel biosynthesis.</title>
        <authorList>
            <person name="Xiong X."/>
            <person name="Gou J."/>
            <person name="Liao Q."/>
            <person name="Li Y."/>
            <person name="Zhou Q."/>
            <person name="Bi G."/>
            <person name="Li C."/>
            <person name="Du R."/>
            <person name="Wang X."/>
            <person name="Sun T."/>
            <person name="Guo L."/>
            <person name="Liang H."/>
            <person name="Lu P."/>
            <person name="Wu Y."/>
            <person name="Zhang Z."/>
            <person name="Ro D.K."/>
            <person name="Shang Y."/>
            <person name="Huang S."/>
            <person name="Yan J."/>
        </authorList>
    </citation>
    <scope>NUCLEOTIDE SEQUENCE [LARGE SCALE GENOMIC DNA]</scope>
    <source>
        <strain evidence="7">Ta-2019</strain>
    </source>
</reference>
<dbReference type="InterPro" id="IPR044810">
    <property type="entry name" value="WRKY_plant"/>
</dbReference>
<dbReference type="SMART" id="SM00774">
    <property type="entry name" value="WRKY"/>
    <property type="match status" value="1"/>
</dbReference>
<sequence>LLAELNRISKENQKLMVTIQLMSTNYHSLQTQLIKLQEDYKRSSLKSMAKTLKLGMEVEGDCINGGCTRQVMDYSVDSSSALSDNSENKSRDDLELDFPCKKGKVNHVVEQKCNGNESSSTNGVSLNKKIHVAVVPTPKKIINVVTKSEVTTVSDGCQWRKYGQKMTRNSRWPRAYYKCAVPLCAVKKQIQRCAADPTMLTAIYEGEHNHLLSPVAMAVMNTSSNAELPFPASIATISSMGSSPTITLDLTNNLNPNLQGYLLDPQGQLSMDSVAYANADPNYNTAVLAVAIAASLIKLGTPLQ</sequence>
<evidence type="ECO:0000256" key="3">
    <source>
        <dbReference type="ARBA" id="ARBA00023125"/>
    </source>
</evidence>
<dbReference type="InterPro" id="IPR036576">
    <property type="entry name" value="WRKY_dom_sf"/>
</dbReference>
<feature type="non-terminal residue" evidence="7">
    <location>
        <position position="304"/>
    </location>
</feature>
<comment type="subcellular location">
    <subcellularLocation>
        <location evidence="1">Nucleus</location>
    </subcellularLocation>
</comment>
<proteinExistence type="predicted"/>
<dbReference type="PROSITE" id="PS50811">
    <property type="entry name" value="WRKY"/>
    <property type="match status" value="1"/>
</dbReference>
<dbReference type="GO" id="GO:0003700">
    <property type="term" value="F:DNA-binding transcription factor activity"/>
    <property type="evidence" value="ECO:0007669"/>
    <property type="project" value="InterPro"/>
</dbReference>
<evidence type="ECO:0000256" key="5">
    <source>
        <dbReference type="ARBA" id="ARBA00023242"/>
    </source>
</evidence>
<evidence type="ECO:0000259" key="6">
    <source>
        <dbReference type="PROSITE" id="PS50811"/>
    </source>
</evidence>
<dbReference type="PANTHER" id="PTHR31429:SF106">
    <property type="entry name" value="WRKY TRANSCRIPTION FACTOR 31-RELATED"/>
    <property type="match status" value="1"/>
</dbReference>
<dbReference type="Gene3D" id="2.20.25.80">
    <property type="entry name" value="WRKY domain"/>
    <property type="match status" value="1"/>
</dbReference>
<protein>
    <recommendedName>
        <fullName evidence="6">WRKY domain-containing protein</fullName>
    </recommendedName>
</protein>
<evidence type="ECO:0000256" key="1">
    <source>
        <dbReference type="ARBA" id="ARBA00004123"/>
    </source>
</evidence>
<feature type="domain" description="WRKY" evidence="6">
    <location>
        <begin position="148"/>
        <end position="213"/>
    </location>
</feature>
<keyword evidence="4" id="KW-0804">Transcription</keyword>
<evidence type="ECO:0000256" key="4">
    <source>
        <dbReference type="ARBA" id="ARBA00023163"/>
    </source>
</evidence>
<dbReference type="SUPFAM" id="SSF118290">
    <property type="entry name" value="WRKY DNA-binding domain"/>
    <property type="match status" value="1"/>
</dbReference>
<organism evidence="7 8">
    <name type="scientific">Taxus chinensis</name>
    <name type="common">Chinese yew</name>
    <name type="synonym">Taxus wallichiana var. chinensis</name>
    <dbReference type="NCBI Taxonomy" id="29808"/>
    <lineage>
        <taxon>Eukaryota</taxon>
        <taxon>Viridiplantae</taxon>
        <taxon>Streptophyta</taxon>
        <taxon>Embryophyta</taxon>
        <taxon>Tracheophyta</taxon>
        <taxon>Spermatophyta</taxon>
        <taxon>Pinopsida</taxon>
        <taxon>Pinidae</taxon>
        <taxon>Conifers II</taxon>
        <taxon>Cupressales</taxon>
        <taxon>Taxaceae</taxon>
        <taxon>Taxus</taxon>
    </lineage>
</organism>
<feature type="non-terminal residue" evidence="7">
    <location>
        <position position="1"/>
    </location>
</feature>
<dbReference type="GO" id="GO:0043565">
    <property type="term" value="F:sequence-specific DNA binding"/>
    <property type="evidence" value="ECO:0007669"/>
    <property type="project" value="InterPro"/>
</dbReference>
<dbReference type="AlphaFoldDB" id="A0AA38CET8"/>
<dbReference type="InterPro" id="IPR003657">
    <property type="entry name" value="WRKY_dom"/>
</dbReference>
<dbReference type="EMBL" id="JAHRHJ020000010">
    <property type="protein sequence ID" value="KAH9299240.1"/>
    <property type="molecule type" value="Genomic_DNA"/>
</dbReference>
<evidence type="ECO:0000313" key="7">
    <source>
        <dbReference type="EMBL" id="KAH9299240.1"/>
    </source>
</evidence>
<dbReference type="Proteomes" id="UP000824469">
    <property type="component" value="Unassembled WGS sequence"/>
</dbReference>
<keyword evidence="8" id="KW-1185">Reference proteome</keyword>
<keyword evidence="5" id="KW-0539">Nucleus</keyword>
<comment type="caution">
    <text evidence="7">The sequence shown here is derived from an EMBL/GenBank/DDBJ whole genome shotgun (WGS) entry which is preliminary data.</text>
</comment>
<gene>
    <name evidence="7" type="ORF">KI387_030922</name>
</gene>
<accession>A0AA38CET8</accession>
<dbReference type="PANTHER" id="PTHR31429">
    <property type="entry name" value="WRKY TRANSCRIPTION FACTOR 36-RELATED"/>
    <property type="match status" value="1"/>
</dbReference>
<evidence type="ECO:0000256" key="2">
    <source>
        <dbReference type="ARBA" id="ARBA00023015"/>
    </source>
</evidence>
<keyword evidence="3" id="KW-0238">DNA-binding</keyword>
<evidence type="ECO:0000313" key="8">
    <source>
        <dbReference type="Proteomes" id="UP000824469"/>
    </source>
</evidence>
<name>A0AA38CET8_TAXCH</name>
<dbReference type="GO" id="GO:0005634">
    <property type="term" value="C:nucleus"/>
    <property type="evidence" value="ECO:0007669"/>
    <property type="project" value="UniProtKB-SubCell"/>
</dbReference>
<keyword evidence="2" id="KW-0805">Transcription regulation</keyword>
<dbReference type="Pfam" id="PF03106">
    <property type="entry name" value="WRKY"/>
    <property type="match status" value="1"/>
</dbReference>